<feature type="domain" description="F-box" evidence="1">
    <location>
        <begin position="4"/>
        <end position="54"/>
    </location>
</feature>
<dbReference type="InterPro" id="IPR017451">
    <property type="entry name" value="F-box-assoc_interact_dom"/>
</dbReference>
<dbReference type="AlphaFoldDB" id="A0AAE1MBY9"/>
<dbReference type="Proteomes" id="UP001293593">
    <property type="component" value="Unassembled WGS sequence"/>
</dbReference>
<protein>
    <recommendedName>
        <fullName evidence="1">F-box domain-containing protein</fullName>
    </recommendedName>
</protein>
<organism evidence="2 3">
    <name type="scientific">Acacia crassicarpa</name>
    <name type="common">northern wattle</name>
    <dbReference type="NCBI Taxonomy" id="499986"/>
    <lineage>
        <taxon>Eukaryota</taxon>
        <taxon>Viridiplantae</taxon>
        <taxon>Streptophyta</taxon>
        <taxon>Embryophyta</taxon>
        <taxon>Tracheophyta</taxon>
        <taxon>Spermatophyta</taxon>
        <taxon>Magnoliopsida</taxon>
        <taxon>eudicotyledons</taxon>
        <taxon>Gunneridae</taxon>
        <taxon>Pentapetalae</taxon>
        <taxon>rosids</taxon>
        <taxon>fabids</taxon>
        <taxon>Fabales</taxon>
        <taxon>Fabaceae</taxon>
        <taxon>Caesalpinioideae</taxon>
        <taxon>mimosoid clade</taxon>
        <taxon>Acacieae</taxon>
        <taxon>Acacia</taxon>
    </lineage>
</organism>
<dbReference type="NCBIfam" id="TIGR01640">
    <property type="entry name" value="F_box_assoc_1"/>
    <property type="match status" value="1"/>
</dbReference>
<reference evidence="2" key="1">
    <citation type="submission" date="2023-10" db="EMBL/GenBank/DDBJ databases">
        <title>Chromosome-level genome of the transformable northern wattle, Acacia crassicarpa.</title>
        <authorList>
            <person name="Massaro I."/>
            <person name="Sinha N.R."/>
            <person name="Poethig S."/>
            <person name="Leichty A.R."/>
        </authorList>
    </citation>
    <scope>NUCLEOTIDE SEQUENCE</scope>
    <source>
        <strain evidence="2">Acra3RX</strain>
        <tissue evidence="2">Leaf</tissue>
    </source>
</reference>
<dbReference type="SMART" id="SM00256">
    <property type="entry name" value="FBOX"/>
    <property type="match status" value="1"/>
</dbReference>
<dbReference type="Gene3D" id="1.20.1280.50">
    <property type="match status" value="1"/>
</dbReference>
<dbReference type="Pfam" id="PF07734">
    <property type="entry name" value="FBA_1"/>
    <property type="match status" value="1"/>
</dbReference>
<dbReference type="PANTHER" id="PTHR31672">
    <property type="entry name" value="BNACNNG10540D PROTEIN"/>
    <property type="match status" value="1"/>
</dbReference>
<dbReference type="EMBL" id="JAWXYG010000014">
    <property type="protein sequence ID" value="KAK4254126.1"/>
    <property type="molecule type" value="Genomic_DNA"/>
</dbReference>
<proteinExistence type="predicted"/>
<dbReference type="SUPFAM" id="SSF81383">
    <property type="entry name" value="F-box domain"/>
    <property type="match status" value="1"/>
</dbReference>
<gene>
    <name evidence="2" type="ORF">QN277_009551</name>
</gene>
<dbReference type="CDD" id="cd22157">
    <property type="entry name" value="F-box_AtFBW1-like"/>
    <property type="match status" value="1"/>
</dbReference>
<dbReference type="InterPro" id="IPR015915">
    <property type="entry name" value="Kelch-typ_b-propeller"/>
</dbReference>
<dbReference type="InterPro" id="IPR050796">
    <property type="entry name" value="SCF_F-box_component"/>
</dbReference>
<keyword evidence="3" id="KW-1185">Reference proteome</keyword>
<sequence length="384" mass="44522">MASGGNQRLLPPEIMNKILVRLPAKSIVRFQCVCKEWKNLSKSPSFIAEHFNHQPDRNNPFLLLHEYSDEHRRSSLYLLDHKMETVDVLRIPSIGAFRRKWRIIGSCNGLLCVQVDDGRRRSHSLWLWNPLIREVREVPSTRNDKRVCRIGFGFSSVANDYKIVRFYTPELPKKKSERVYYCNRIDHVEVYSLSTDSWKELEFVVLHLSHALLNKSVNVDGTIFWLAKTSVVSFDIATEVVKITAILSEDASYPLWLGVYENKLVCHYGFREEDGSYSASVCMMEEVASQYGIEYGNNMSCTQKYRIDQGSHDLHTLCVWGNEMVCLDKEYVSEVEGDPKCVLRMFNLNNNEETKFNCSTSYGWCDAFNYEKSLVSVWNTQQVE</sequence>
<dbReference type="InterPro" id="IPR006527">
    <property type="entry name" value="F-box-assoc_dom_typ1"/>
</dbReference>
<comment type="caution">
    <text evidence="2">The sequence shown here is derived from an EMBL/GenBank/DDBJ whole genome shotgun (WGS) entry which is preliminary data.</text>
</comment>
<dbReference type="PANTHER" id="PTHR31672:SF13">
    <property type="entry name" value="F-BOX PROTEIN CPR30-LIKE"/>
    <property type="match status" value="1"/>
</dbReference>
<evidence type="ECO:0000313" key="3">
    <source>
        <dbReference type="Proteomes" id="UP001293593"/>
    </source>
</evidence>
<dbReference type="PROSITE" id="PS50181">
    <property type="entry name" value="FBOX"/>
    <property type="match status" value="1"/>
</dbReference>
<dbReference type="InterPro" id="IPR036047">
    <property type="entry name" value="F-box-like_dom_sf"/>
</dbReference>
<evidence type="ECO:0000259" key="1">
    <source>
        <dbReference type="PROSITE" id="PS50181"/>
    </source>
</evidence>
<evidence type="ECO:0000313" key="2">
    <source>
        <dbReference type="EMBL" id="KAK4254126.1"/>
    </source>
</evidence>
<dbReference type="SUPFAM" id="SSF117281">
    <property type="entry name" value="Kelch motif"/>
    <property type="match status" value="1"/>
</dbReference>
<name>A0AAE1MBY9_9FABA</name>
<accession>A0AAE1MBY9</accession>
<dbReference type="Pfam" id="PF00646">
    <property type="entry name" value="F-box"/>
    <property type="match status" value="1"/>
</dbReference>
<dbReference type="InterPro" id="IPR001810">
    <property type="entry name" value="F-box_dom"/>
</dbReference>